<dbReference type="InterPro" id="IPR038417">
    <property type="entry name" value="Alpga-gal_N_sf"/>
</dbReference>
<dbReference type="Proteomes" id="UP000326837">
    <property type="component" value="Chromosome"/>
</dbReference>
<dbReference type="SUPFAM" id="SSF51445">
    <property type="entry name" value="(Trans)glycosidases"/>
    <property type="match status" value="1"/>
</dbReference>
<keyword evidence="2" id="KW-0326">Glycosidase</keyword>
<dbReference type="Pfam" id="PF02065">
    <property type="entry name" value="Melibiase"/>
    <property type="match status" value="1"/>
</dbReference>
<dbReference type="InterPro" id="IPR017853">
    <property type="entry name" value="GH"/>
</dbReference>
<dbReference type="KEGG" id="lpav:PLANPX_3342"/>
<dbReference type="InterPro" id="IPR013785">
    <property type="entry name" value="Aldolase_TIM"/>
</dbReference>
<evidence type="ECO:0000256" key="3">
    <source>
        <dbReference type="SAM" id="MobiDB-lite"/>
    </source>
</evidence>
<reference evidence="6" key="1">
    <citation type="submission" date="2019-10" db="EMBL/GenBank/DDBJ databases">
        <title>Lacipirellula parvula gen. nov., sp. nov., representing a lineage of planctomycetes widespread in freshwater anoxic habitats, and description of the family Lacipirellulaceae.</title>
        <authorList>
            <person name="Dedysh S.N."/>
            <person name="Kulichevskaya I.S."/>
            <person name="Beletsky A.V."/>
            <person name="Rakitin A.L."/>
            <person name="Mardanov A.V."/>
            <person name="Ivanova A.A."/>
            <person name="Saltykova V.X."/>
            <person name="Rijpstra W.I.C."/>
            <person name="Sinninghe Damste J.S."/>
            <person name="Ravin N.V."/>
        </authorList>
    </citation>
    <scope>NUCLEOTIDE SEQUENCE [LARGE SCALE GENOMIC DNA]</scope>
    <source>
        <strain evidence="6">PX69</strain>
    </source>
</reference>
<dbReference type="EMBL" id="AP021861">
    <property type="protein sequence ID" value="BBO33730.1"/>
    <property type="molecule type" value="Genomic_DNA"/>
</dbReference>
<dbReference type="Gene3D" id="3.20.20.70">
    <property type="entry name" value="Aldolase class I"/>
    <property type="match status" value="1"/>
</dbReference>
<evidence type="ECO:0000313" key="6">
    <source>
        <dbReference type="Proteomes" id="UP000326837"/>
    </source>
</evidence>
<dbReference type="Pfam" id="PF16874">
    <property type="entry name" value="Glyco_hydro_36C"/>
    <property type="match status" value="1"/>
</dbReference>
<dbReference type="RefSeq" id="WP_152099449.1">
    <property type="nucleotide sequence ID" value="NZ_AP021861.1"/>
</dbReference>
<evidence type="ECO:0000313" key="5">
    <source>
        <dbReference type="EMBL" id="BBO33730.1"/>
    </source>
</evidence>
<protein>
    <recommendedName>
        <fullName evidence="4">Glycosyl hydrolase family 36 C-terminal domain-containing protein</fullName>
    </recommendedName>
</protein>
<dbReference type="GO" id="GO:0016798">
    <property type="term" value="F:hydrolase activity, acting on glycosyl bonds"/>
    <property type="evidence" value="ECO:0007669"/>
    <property type="project" value="UniProtKB-KW"/>
</dbReference>
<dbReference type="InterPro" id="IPR013780">
    <property type="entry name" value="Glyco_hydro_b"/>
</dbReference>
<proteinExistence type="predicted"/>
<name>A0A5K7XAJ0_9BACT</name>
<evidence type="ECO:0000256" key="2">
    <source>
        <dbReference type="ARBA" id="ARBA00023295"/>
    </source>
</evidence>
<gene>
    <name evidence="5" type="ORF">PLANPX_3342</name>
</gene>
<organism evidence="5 6">
    <name type="scientific">Lacipirellula parvula</name>
    <dbReference type="NCBI Taxonomy" id="2650471"/>
    <lineage>
        <taxon>Bacteria</taxon>
        <taxon>Pseudomonadati</taxon>
        <taxon>Planctomycetota</taxon>
        <taxon>Planctomycetia</taxon>
        <taxon>Pirellulales</taxon>
        <taxon>Lacipirellulaceae</taxon>
        <taxon>Lacipirellula</taxon>
    </lineage>
</organism>
<accession>A0A5K7XAJ0</accession>
<keyword evidence="1" id="KW-0378">Hydrolase</keyword>
<dbReference type="InterPro" id="IPR031705">
    <property type="entry name" value="Glyco_hydro_36_C"/>
</dbReference>
<sequence length="778" mass="87244">MPTATPLAERPCANNARPRRTLLSHAWRLATAWLLIVAVGHAPQACAEVAPTPVELEMTSVWVRENLLSATRLPPFSFKYGVANSSTFLRTWARTVQSTPGVLSTQHVVTWTDPAQLLRIRCEIVEYHDHPAVEWTVYFKNIGAADTAICQDILGFDFQLARTNRFEYMLHGIYGDFMTADSYRPYTLTMDPGFTKTFAPYAFSGKSSDGPDGWPYFNLQLPGGGMMMAIGWPGQWACSFTRNGTNGLSIKAGQQLTRMYLKPGEEVRTPLTALLFWRGEDVVRSQNLWRHWYVDHVLPHFDGQPQQAVRQIQVSGYQANNLYAFLVKGIVPDICWRDAGWYPVSQGPYTGDLQWLNTGTWEINRTLYPRGFRAFSDYARSSGSSFLLWFEPERVGSPNSFLGQRPQWLLPATSTTVGDILNLGNPEALDWLINHIDDMINTEGLDWYREDMNGNGPLPAWRNADSSTRQGITENFYVQGHLAFWDELKARHPALRIDSCASGGRRNDLETMRRAVPLVRSDFQFPDMAGVVEGNQCHIYGLSRWLPFHGTGSYLYDPYSFRSFYGACFGMGGLTEENTAAQQQAYAEIKQIGNYMLFGDYYPLTPYSLDNNVWMAWQFNTPSSNQGCVQVFRRQNATSSSITLQLNDLDPNQLYQVKNFDSPTLLSKTGAELMNPGLTVTLPAKGSAVFQYQPQAAAAIVAEDEDEPTPPAALERTAPSKRFRGPILRTSPNPAGGIAQRPPTSTKKRTLPVRPEVEERLKGSKTLKRATATHAQDG</sequence>
<dbReference type="Gene3D" id="2.60.40.1180">
    <property type="entry name" value="Golgi alpha-mannosidase II"/>
    <property type="match status" value="1"/>
</dbReference>
<feature type="domain" description="Glycosyl hydrolase family 36 C-terminal" evidence="4">
    <location>
        <begin position="614"/>
        <end position="682"/>
    </location>
</feature>
<feature type="region of interest" description="Disordered" evidence="3">
    <location>
        <begin position="704"/>
        <end position="778"/>
    </location>
</feature>
<dbReference type="AlphaFoldDB" id="A0A5K7XAJ0"/>
<dbReference type="Gene3D" id="2.70.98.60">
    <property type="entry name" value="alpha-galactosidase from lactobacil brevis"/>
    <property type="match status" value="1"/>
</dbReference>
<keyword evidence="6" id="KW-1185">Reference proteome</keyword>
<evidence type="ECO:0000259" key="4">
    <source>
        <dbReference type="Pfam" id="PF16874"/>
    </source>
</evidence>
<evidence type="ECO:0000256" key="1">
    <source>
        <dbReference type="ARBA" id="ARBA00022801"/>
    </source>
</evidence>